<keyword evidence="3" id="KW-1185">Reference proteome</keyword>
<evidence type="ECO:0000256" key="1">
    <source>
        <dbReference type="SAM" id="SignalP"/>
    </source>
</evidence>
<feature type="signal peptide" evidence="1">
    <location>
        <begin position="1"/>
        <end position="22"/>
    </location>
</feature>
<dbReference type="AlphaFoldDB" id="A0A432XX56"/>
<dbReference type="Pfam" id="PF19526">
    <property type="entry name" value="Slr4"/>
    <property type="match status" value="1"/>
</dbReference>
<dbReference type="Proteomes" id="UP000287198">
    <property type="component" value="Unassembled WGS sequence"/>
</dbReference>
<reference evidence="3" key="1">
    <citation type="journal article" date="2018" name="Front. Microbiol.">
        <title>Genome-Based Analysis Reveals the Taxonomy and Diversity of the Family Idiomarinaceae.</title>
        <authorList>
            <person name="Liu Y."/>
            <person name="Lai Q."/>
            <person name="Shao Z."/>
        </authorList>
    </citation>
    <scope>NUCLEOTIDE SEQUENCE [LARGE SCALE GENOMIC DNA]</scope>
    <source>
        <strain evidence="3">BH195</strain>
    </source>
</reference>
<dbReference type="OrthoDB" id="6232895at2"/>
<sequence>MKKLTLLSTAIAALLLNGIAAAAPAGRISTNDVLVSYAFLSFVETFDTRDITVTLRDEYAEGDFVILLFPGENIVDTSALDPSASSTAGSGLKGVTLDYVTAGYDAENEETWVKYRVTELTGSGSDTTVGVSLNLGNVTINAPELEGLDSLSVETISRTSYDNYPDAEGDTPDPLDVSDENSVSLVSIAIQYQYYSQMLTNSTWGFDRTVDVINDYRVAFTSGTSDTVIWDIDENRDVSWFDGWAAPYERRVTYSGANMFSWIIDESPNDPSSFDFSSQASATGSGCKVELVSESELVSVCETTALGHFRSDLTLTPNGTALIPSGTFKAQGRIFTNGVSSSTTVPYTLRSGEQPDYIVELAELDYGEWDINGSETRIPYMPYSAQASAEAGSTGIDQILYVTNKSQKDYDDFVPPIYIDVITESGEREHFSSDDLGGLTAGKGITKLAGALREAMFARGLLDNSQKVSIMVTVPENPANIEVYSAYNVGGSDRGWVQNDSQRVFEETPLRD</sequence>
<accession>A0A432XX56</accession>
<evidence type="ECO:0000313" key="2">
    <source>
        <dbReference type="EMBL" id="RUO53161.1"/>
    </source>
</evidence>
<proteinExistence type="predicted"/>
<dbReference type="EMBL" id="PIPW01000002">
    <property type="protein sequence ID" value="RUO53161.1"/>
    <property type="molecule type" value="Genomic_DNA"/>
</dbReference>
<evidence type="ECO:0000313" key="3">
    <source>
        <dbReference type="Proteomes" id="UP000287198"/>
    </source>
</evidence>
<gene>
    <name evidence="2" type="ORF">CWI69_09070</name>
</gene>
<protein>
    <submittedName>
        <fullName evidence="2">Uncharacterized protein</fullName>
    </submittedName>
</protein>
<name>A0A432XX56_9GAMM</name>
<comment type="caution">
    <text evidence="2">The sequence shown here is derived from an EMBL/GenBank/DDBJ whole genome shotgun (WGS) entry which is preliminary data.</text>
</comment>
<dbReference type="InterPro" id="IPR045689">
    <property type="entry name" value="Slr4"/>
</dbReference>
<feature type="chain" id="PRO_5019398047" evidence="1">
    <location>
        <begin position="23"/>
        <end position="512"/>
    </location>
</feature>
<dbReference type="CDD" id="cd22554">
    <property type="entry name" value="Slr4-like"/>
    <property type="match status" value="1"/>
</dbReference>
<keyword evidence="1" id="KW-0732">Signal</keyword>
<organism evidence="2 3">
    <name type="scientific">Pseudidiomarina halophila</name>
    <dbReference type="NCBI Taxonomy" id="1449799"/>
    <lineage>
        <taxon>Bacteria</taxon>
        <taxon>Pseudomonadati</taxon>
        <taxon>Pseudomonadota</taxon>
        <taxon>Gammaproteobacteria</taxon>
        <taxon>Alteromonadales</taxon>
        <taxon>Idiomarinaceae</taxon>
        <taxon>Pseudidiomarina</taxon>
    </lineage>
</organism>
<dbReference type="RefSeq" id="WP_126763868.1">
    <property type="nucleotide sequence ID" value="NZ_JBHLTZ010000012.1"/>
</dbReference>